<evidence type="ECO:0000313" key="3">
    <source>
        <dbReference type="EnsemblPlants" id="KQK07532"/>
    </source>
</evidence>
<reference evidence="2" key="2">
    <citation type="submission" date="2017-06" db="EMBL/GenBank/DDBJ databases">
        <title>WGS assembly of Brachypodium distachyon.</title>
        <authorList>
            <consortium name="The International Brachypodium Initiative"/>
            <person name="Lucas S."/>
            <person name="Harmon-Smith M."/>
            <person name="Lail K."/>
            <person name="Tice H."/>
            <person name="Grimwood J."/>
            <person name="Bruce D."/>
            <person name="Barry K."/>
            <person name="Shu S."/>
            <person name="Lindquist E."/>
            <person name="Wang M."/>
            <person name="Pitluck S."/>
            <person name="Vogel J.P."/>
            <person name="Garvin D.F."/>
            <person name="Mockler T.C."/>
            <person name="Schmutz J."/>
            <person name="Rokhsar D."/>
            <person name="Bevan M.W."/>
        </authorList>
    </citation>
    <scope>NUCLEOTIDE SEQUENCE</scope>
    <source>
        <strain evidence="2">Bd21</strain>
    </source>
</reference>
<reference evidence="3" key="3">
    <citation type="submission" date="2018-08" db="UniProtKB">
        <authorList>
            <consortium name="EnsemblPlants"/>
        </authorList>
    </citation>
    <scope>IDENTIFICATION</scope>
    <source>
        <strain evidence="3">cv. Bd21</strain>
    </source>
</reference>
<dbReference type="Pfam" id="PF23635">
    <property type="entry name" value="Beta-prop_AT5G49610-like"/>
    <property type="match status" value="1"/>
</dbReference>
<dbReference type="Proteomes" id="UP000008810">
    <property type="component" value="Chromosome 2"/>
</dbReference>
<name>A0A0Q3J463_BRADI</name>
<dbReference type="AlphaFoldDB" id="A0A0Q3J463"/>
<dbReference type="PANTHER" id="PTHR33207">
    <property type="entry name" value="F-BOX DOMAIN CONTAINING PROTEIN-RELATED"/>
    <property type="match status" value="1"/>
</dbReference>
<dbReference type="Gramene" id="KQK07532">
    <property type="protein sequence ID" value="KQK07532"/>
    <property type="gene ID" value="BRADI_2g36067v3"/>
</dbReference>
<reference evidence="2 3" key="1">
    <citation type="journal article" date="2010" name="Nature">
        <title>Genome sequencing and analysis of the model grass Brachypodium distachyon.</title>
        <authorList>
            <consortium name="International Brachypodium Initiative"/>
        </authorList>
    </citation>
    <scope>NUCLEOTIDE SEQUENCE [LARGE SCALE GENOMIC DNA]</scope>
    <source>
        <strain evidence="2">Bd21</strain>
        <strain evidence="3">cv. Bd21</strain>
    </source>
</reference>
<sequence length="381" mass="41677">MAPAAAATPVYVLGNDLLHEVFLRLPTPADLLRTALACKPFLGAARNAAFLRQFRRLNPSTCPLLLGCLLRPEDHLPLLLSEEAADETRRVAETGDFALSFLPGGGAPWQVLDCRNGRLLARNLASGELVVADPLSRRWVSLPAPPTERPVGYGLVAGDVNSSVFHAVCISRDAGSGSSEMRASVLSSSEFRWADVAGLASQPNLAGSRAMHSHRSLYWKLEGGERMVALNTATTEFSLVDLPKELHKLSFDVFEKEEDGGLYLLTMRAWSIEVWAAVEDGTGGLIWRLVDTSVRFNRAMEEMHGSPWSYRDGLDVIGVAAGFVFLRHGALLFSIDLETMRPERLSLKEDCPSALIYPYTTAWPPLFLSPTEQGASQGRRC</sequence>
<dbReference type="EnsemblPlants" id="KQK07532">
    <property type="protein sequence ID" value="KQK07532"/>
    <property type="gene ID" value="BRADI_2g36067v3"/>
</dbReference>
<accession>A0A0Q3J463</accession>
<dbReference type="GeneID" id="100829494"/>
<evidence type="ECO:0000313" key="2">
    <source>
        <dbReference type="EMBL" id="KQK07532.1"/>
    </source>
</evidence>
<dbReference type="ExpressionAtlas" id="A0A0Q3J463">
    <property type="expression patterns" value="baseline"/>
</dbReference>
<dbReference type="EMBL" id="CM000881">
    <property type="protein sequence ID" value="KQK07532.1"/>
    <property type="molecule type" value="Genomic_DNA"/>
</dbReference>
<dbReference type="InterPro" id="IPR056594">
    <property type="entry name" value="AT5G49610-like_b-prop"/>
</dbReference>
<dbReference type="RefSeq" id="XP_003568946.1">
    <property type="nucleotide sequence ID" value="XM_003568898.4"/>
</dbReference>
<evidence type="ECO:0000259" key="1">
    <source>
        <dbReference type="Pfam" id="PF23635"/>
    </source>
</evidence>
<gene>
    <name evidence="3" type="primary">LOC100829494</name>
    <name evidence="2" type="ORF">BRADI_2g36067v3</name>
</gene>
<dbReference type="InterPro" id="IPR036047">
    <property type="entry name" value="F-box-like_dom_sf"/>
</dbReference>
<organism evidence="2">
    <name type="scientific">Brachypodium distachyon</name>
    <name type="common">Purple false brome</name>
    <name type="synonym">Trachynia distachya</name>
    <dbReference type="NCBI Taxonomy" id="15368"/>
    <lineage>
        <taxon>Eukaryota</taxon>
        <taxon>Viridiplantae</taxon>
        <taxon>Streptophyta</taxon>
        <taxon>Embryophyta</taxon>
        <taxon>Tracheophyta</taxon>
        <taxon>Spermatophyta</taxon>
        <taxon>Magnoliopsida</taxon>
        <taxon>Liliopsida</taxon>
        <taxon>Poales</taxon>
        <taxon>Poaceae</taxon>
        <taxon>BOP clade</taxon>
        <taxon>Pooideae</taxon>
        <taxon>Stipodae</taxon>
        <taxon>Brachypodieae</taxon>
        <taxon>Brachypodium</taxon>
    </lineage>
</organism>
<evidence type="ECO:0000313" key="4">
    <source>
        <dbReference type="Proteomes" id="UP000008810"/>
    </source>
</evidence>
<dbReference type="SUPFAM" id="SSF81383">
    <property type="entry name" value="F-box domain"/>
    <property type="match status" value="1"/>
</dbReference>
<protein>
    <recommendedName>
        <fullName evidence="1">F-box protein AT5G49610-like beta-propeller domain-containing protein</fullName>
    </recommendedName>
</protein>
<proteinExistence type="predicted"/>
<dbReference type="KEGG" id="bdi:100829494"/>
<keyword evidence="4" id="KW-1185">Reference proteome</keyword>
<dbReference type="OrthoDB" id="619734at2759"/>
<feature type="domain" description="F-box protein AT5G49610-like beta-propeller" evidence="1">
    <location>
        <begin position="110"/>
        <end position="367"/>
    </location>
</feature>